<keyword evidence="3" id="KW-1185">Reference proteome</keyword>
<keyword evidence="2" id="KW-0614">Plasmid</keyword>
<name>A0ABZ2BK48_9HYPH</name>
<evidence type="ECO:0000313" key="2">
    <source>
        <dbReference type="EMBL" id="WVT07829.1"/>
    </source>
</evidence>
<reference evidence="2" key="1">
    <citation type="submission" date="2023-08" db="EMBL/GenBank/DDBJ databases">
        <title>Complete genome sequence of Sinorhizobium chiapanecum ITTG S70 isolated from Acaciella angustissima nodules in Chiapas-Mexico.</title>
        <authorList>
            <person name="Rincon-Rosales R."/>
            <person name="Rogel M.A."/>
            <person name="Rincon-Medina C.I."/>
            <person name="Guerrero G."/>
            <person name="Manzano-Gomez L.A."/>
            <person name="Lopez-Lopez A."/>
            <person name="Rincon Molina F.A."/>
            <person name="Martinez-Romero E."/>
        </authorList>
    </citation>
    <scope>NUCLEOTIDE SEQUENCE</scope>
    <source>
        <strain evidence="2">ITTG S70</strain>
        <plasmid evidence="2">pSchITTGS70d</plasmid>
    </source>
</reference>
<feature type="region of interest" description="Disordered" evidence="1">
    <location>
        <begin position="23"/>
        <end position="174"/>
    </location>
</feature>
<protein>
    <submittedName>
        <fullName evidence="2">DUF930 domain-containing protein</fullName>
    </submittedName>
</protein>
<evidence type="ECO:0000256" key="1">
    <source>
        <dbReference type="SAM" id="MobiDB-lite"/>
    </source>
</evidence>
<dbReference type="Pfam" id="PF06059">
    <property type="entry name" value="DUF930"/>
    <property type="match status" value="1"/>
</dbReference>
<gene>
    <name evidence="2" type="ORF">RB548_27085</name>
</gene>
<feature type="compositionally biased region" description="Low complexity" evidence="1">
    <location>
        <begin position="52"/>
        <end position="66"/>
    </location>
</feature>
<dbReference type="Proteomes" id="UP001432360">
    <property type="component" value="Plasmid pSchITTGS70d"/>
</dbReference>
<geneLocation type="plasmid" evidence="2 3">
    <name>pSchITTGS70d</name>
</geneLocation>
<organism evidence="2 3">
    <name type="scientific">Sinorhizobium chiapasense</name>
    <dbReference type="NCBI Taxonomy" id="501572"/>
    <lineage>
        <taxon>Bacteria</taxon>
        <taxon>Pseudomonadati</taxon>
        <taxon>Pseudomonadota</taxon>
        <taxon>Alphaproteobacteria</taxon>
        <taxon>Hyphomicrobiales</taxon>
        <taxon>Rhizobiaceae</taxon>
        <taxon>Sinorhizobium/Ensifer group</taxon>
        <taxon>Sinorhizobium</taxon>
    </lineage>
</organism>
<accession>A0ABZ2BK48</accession>
<feature type="compositionally biased region" description="Polar residues" evidence="1">
    <location>
        <begin position="126"/>
        <end position="142"/>
    </location>
</feature>
<dbReference type="InterPro" id="IPR009273">
    <property type="entry name" value="DUF930"/>
</dbReference>
<dbReference type="RefSeq" id="WP_331376837.1">
    <property type="nucleotide sequence ID" value="NZ_CP133152.1"/>
</dbReference>
<proteinExistence type="predicted"/>
<sequence>MPTSVALHLTVAFLLLFRLPEAPPEPEKEQSVNVELVPPPRPKAEEKPPAEPAKSSAKPSAPQPQAFESASARADVNEELQPPPKQGEIQDAPKAVEQPKPTPSGAETAAREMPEAKQAPPVLATPQPNAATQQGETESASLESVPVPAQRPPPETAEKQQSPEPAGAKVDQKSDELVPAKELFSPNALSNPRVKQALGKLPTKARIAQICSIEALEQIRNQRPGAFPDMLGRAGTISNSALTAMGSAFRSKAKWYNIDFKCEVDAEATAVISFSLAIGGAIPKSEWKMRELPLN</sequence>
<dbReference type="EMBL" id="CP133152">
    <property type="protein sequence ID" value="WVT07829.1"/>
    <property type="molecule type" value="Genomic_DNA"/>
</dbReference>
<evidence type="ECO:0000313" key="3">
    <source>
        <dbReference type="Proteomes" id="UP001432360"/>
    </source>
</evidence>